<keyword evidence="2" id="KW-0238">DNA-binding</keyword>
<gene>
    <name evidence="5" type="ORF">ARD30_02190</name>
    <name evidence="6" type="ORF">SAMN05660750_01375</name>
</gene>
<evidence type="ECO:0000256" key="3">
    <source>
        <dbReference type="ARBA" id="ARBA00023163"/>
    </source>
</evidence>
<dbReference type="InterPro" id="IPR018060">
    <property type="entry name" value="HTH_AraC"/>
</dbReference>
<dbReference type="GO" id="GO:0043565">
    <property type="term" value="F:sequence-specific DNA binding"/>
    <property type="evidence" value="ECO:0007669"/>
    <property type="project" value="InterPro"/>
</dbReference>
<dbReference type="InterPro" id="IPR050959">
    <property type="entry name" value="MarA-like"/>
</dbReference>
<dbReference type="InterPro" id="IPR020449">
    <property type="entry name" value="Tscrpt_reg_AraC-type_HTH"/>
</dbReference>
<dbReference type="InterPro" id="IPR029442">
    <property type="entry name" value="GyrI-like"/>
</dbReference>
<keyword evidence="7" id="KW-1185">Reference proteome</keyword>
<dbReference type="Pfam" id="PF12833">
    <property type="entry name" value="HTH_18"/>
    <property type="match status" value="1"/>
</dbReference>
<dbReference type="PROSITE" id="PS01124">
    <property type="entry name" value="HTH_ARAC_FAMILY_2"/>
    <property type="match status" value="1"/>
</dbReference>
<dbReference type="InterPro" id="IPR009057">
    <property type="entry name" value="Homeodomain-like_sf"/>
</dbReference>
<dbReference type="Gene3D" id="1.10.10.60">
    <property type="entry name" value="Homeodomain-like"/>
    <property type="match status" value="2"/>
</dbReference>
<reference evidence="5 7" key="1">
    <citation type="submission" date="2015-10" db="EMBL/GenBank/DDBJ databases">
        <title>Draft genome of Bosea thiooxidans.</title>
        <authorList>
            <person name="Wang X."/>
        </authorList>
    </citation>
    <scope>NUCLEOTIDE SEQUENCE [LARGE SCALE GENOMIC DNA]</scope>
    <source>
        <strain evidence="5 7">CGMCC 9174</strain>
    </source>
</reference>
<dbReference type="PRINTS" id="PR00032">
    <property type="entry name" value="HTHARAC"/>
</dbReference>
<organism evidence="5 7">
    <name type="scientific">Bosea thiooxidans</name>
    <dbReference type="NCBI Taxonomy" id="53254"/>
    <lineage>
        <taxon>Bacteria</taxon>
        <taxon>Pseudomonadati</taxon>
        <taxon>Pseudomonadota</taxon>
        <taxon>Alphaproteobacteria</taxon>
        <taxon>Hyphomicrobiales</taxon>
        <taxon>Boseaceae</taxon>
        <taxon>Bosea</taxon>
    </lineage>
</organism>
<dbReference type="Proteomes" id="UP000051562">
    <property type="component" value="Unassembled WGS sequence"/>
</dbReference>
<evidence type="ECO:0000256" key="2">
    <source>
        <dbReference type="ARBA" id="ARBA00023125"/>
    </source>
</evidence>
<keyword evidence="1" id="KW-0805">Transcription regulation</keyword>
<dbReference type="SMART" id="SM00871">
    <property type="entry name" value="AraC_E_bind"/>
    <property type="match status" value="1"/>
</dbReference>
<proteinExistence type="predicted"/>
<dbReference type="Proteomes" id="UP000190130">
    <property type="component" value="Unassembled WGS sequence"/>
</dbReference>
<evidence type="ECO:0000313" key="8">
    <source>
        <dbReference type="Proteomes" id="UP000190130"/>
    </source>
</evidence>
<dbReference type="SMART" id="SM00342">
    <property type="entry name" value="HTH_ARAC"/>
    <property type="match status" value="1"/>
</dbReference>
<accession>A0A0Q3IA52</accession>
<dbReference type="SUPFAM" id="SSF46689">
    <property type="entry name" value="Homeodomain-like"/>
    <property type="match status" value="2"/>
</dbReference>
<dbReference type="Gene3D" id="3.20.80.10">
    <property type="entry name" value="Regulatory factor, effector binding domain"/>
    <property type="match status" value="1"/>
</dbReference>
<evidence type="ECO:0000259" key="4">
    <source>
        <dbReference type="PROSITE" id="PS01124"/>
    </source>
</evidence>
<name>A0A0Q3IA52_9HYPH</name>
<evidence type="ECO:0000313" key="6">
    <source>
        <dbReference type="EMBL" id="SKB57980.1"/>
    </source>
</evidence>
<dbReference type="EMBL" id="LMAR01000012">
    <property type="protein sequence ID" value="KQK31717.1"/>
    <property type="molecule type" value="Genomic_DNA"/>
</dbReference>
<dbReference type="PANTHER" id="PTHR47504:SF5">
    <property type="entry name" value="RIGHT ORIGIN-BINDING PROTEIN"/>
    <property type="match status" value="1"/>
</dbReference>
<dbReference type="SUPFAM" id="SSF55136">
    <property type="entry name" value="Probable bacterial effector-binding domain"/>
    <property type="match status" value="1"/>
</dbReference>
<dbReference type="PANTHER" id="PTHR47504">
    <property type="entry name" value="RIGHT ORIGIN-BINDING PROTEIN"/>
    <property type="match status" value="1"/>
</dbReference>
<evidence type="ECO:0000313" key="7">
    <source>
        <dbReference type="Proteomes" id="UP000051562"/>
    </source>
</evidence>
<keyword evidence="3" id="KW-0804">Transcription</keyword>
<dbReference type="EMBL" id="FUYX01000003">
    <property type="protein sequence ID" value="SKB57980.1"/>
    <property type="molecule type" value="Genomic_DNA"/>
</dbReference>
<dbReference type="Pfam" id="PF06445">
    <property type="entry name" value="GyrI-like"/>
    <property type="match status" value="1"/>
</dbReference>
<dbReference type="InterPro" id="IPR018062">
    <property type="entry name" value="HTH_AraC-typ_CS"/>
</dbReference>
<dbReference type="InterPro" id="IPR010499">
    <property type="entry name" value="AraC_E-bd"/>
</dbReference>
<protein>
    <submittedName>
        <fullName evidence="5">AraC family transcriptional regulator</fullName>
    </submittedName>
</protein>
<dbReference type="AlphaFoldDB" id="A0A0Q3IA52"/>
<dbReference type="GO" id="GO:0003700">
    <property type="term" value="F:DNA-binding transcription factor activity"/>
    <property type="evidence" value="ECO:0007669"/>
    <property type="project" value="InterPro"/>
</dbReference>
<sequence length="277" mass="30555">MDPVKTAIWCIESRFASELSLDEIAEVCGVSRFHLSRAFGVATGRSVMRYVRERRLSEAARQLADGAPDILSVALDWGYGSHEAFTRAFREQFGVTPEELRGRRDLSSFALMEPLSMHDIAPTPIAEPRIVMGKPLLIAGFSGHFSMDNTQGIPLLWQKIAPHFGHIPGQRGHVVYGASYNCDELGSFDYIAGAEVSSFGGLAEEFARLSVPEQLCAVFEHHGHITGIAQTFKAIWQNWLPKSGREPAMGVKLERVDERFDGATGNGIVEIWVPLKG</sequence>
<evidence type="ECO:0000256" key="1">
    <source>
        <dbReference type="ARBA" id="ARBA00023015"/>
    </source>
</evidence>
<dbReference type="InterPro" id="IPR011256">
    <property type="entry name" value="Reg_factor_effector_dom_sf"/>
</dbReference>
<evidence type="ECO:0000313" key="5">
    <source>
        <dbReference type="EMBL" id="KQK31717.1"/>
    </source>
</evidence>
<dbReference type="RefSeq" id="WP_055726920.1">
    <property type="nucleotide sequence ID" value="NZ_FUYX01000003.1"/>
</dbReference>
<dbReference type="OrthoDB" id="282744at2"/>
<feature type="domain" description="HTH araC/xylS-type" evidence="4">
    <location>
        <begin position="5"/>
        <end position="103"/>
    </location>
</feature>
<dbReference type="PROSITE" id="PS00041">
    <property type="entry name" value="HTH_ARAC_FAMILY_1"/>
    <property type="match status" value="1"/>
</dbReference>
<dbReference type="STRING" id="53254.SAMN05660750_01375"/>
<reference evidence="6 8" key="2">
    <citation type="submission" date="2017-02" db="EMBL/GenBank/DDBJ databases">
        <authorList>
            <person name="Peterson S.W."/>
        </authorList>
    </citation>
    <scope>NUCLEOTIDE SEQUENCE [LARGE SCALE GENOMIC DNA]</scope>
    <source>
        <strain evidence="6 8">DSM 9653</strain>
    </source>
</reference>